<evidence type="ECO:0000313" key="4">
    <source>
        <dbReference type="RefSeq" id="XP_021856640.2"/>
    </source>
</evidence>
<proteinExistence type="predicted"/>
<dbReference type="RefSeq" id="XP_021856640.2">
    <property type="nucleotide sequence ID" value="XM_022000948.2"/>
</dbReference>
<reference evidence="3" key="1">
    <citation type="journal article" date="2021" name="Nat. Commun.">
        <title>Genomic analyses provide insights into spinach domestication and the genetic basis of agronomic traits.</title>
        <authorList>
            <person name="Cai X."/>
            <person name="Sun X."/>
            <person name="Xu C."/>
            <person name="Sun H."/>
            <person name="Wang X."/>
            <person name="Ge C."/>
            <person name="Zhang Z."/>
            <person name="Wang Q."/>
            <person name="Fei Z."/>
            <person name="Jiao C."/>
            <person name="Wang Q."/>
        </authorList>
    </citation>
    <scope>NUCLEOTIDE SEQUENCE [LARGE SCALE GENOMIC DNA]</scope>
    <source>
        <strain evidence="3">cv. Varoflay</strain>
    </source>
</reference>
<gene>
    <name evidence="4" type="primary">LOC110795910</name>
</gene>
<feature type="repeat" description="PPR" evidence="2">
    <location>
        <begin position="258"/>
        <end position="292"/>
    </location>
</feature>
<dbReference type="InterPro" id="IPR046848">
    <property type="entry name" value="E_motif"/>
</dbReference>
<dbReference type="InterPro" id="IPR002885">
    <property type="entry name" value="PPR_rpt"/>
</dbReference>
<dbReference type="Pfam" id="PF20431">
    <property type="entry name" value="E_motif"/>
    <property type="match status" value="1"/>
</dbReference>
<dbReference type="PROSITE" id="PS51375">
    <property type="entry name" value="PPR"/>
    <property type="match status" value="3"/>
</dbReference>
<dbReference type="GeneID" id="110795910"/>
<keyword evidence="1" id="KW-0677">Repeat</keyword>
<dbReference type="Gene3D" id="1.25.40.10">
    <property type="entry name" value="Tetratricopeptide repeat domain"/>
    <property type="match status" value="4"/>
</dbReference>
<dbReference type="Pfam" id="PF13041">
    <property type="entry name" value="PPR_2"/>
    <property type="match status" value="3"/>
</dbReference>
<evidence type="ECO:0000256" key="1">
    <source>
        <dbReference type="ARBA" id="ARBA00022737"/>
    </source>
</evidence>
<dbReference type="KEGG" id="soe:110795910"/>
<keyword evidence="3" id="KW-1185">Reference proteome</keyword>
<feature type="repeat" description="PPR" evidence="2">
    <location>
        <begin position="126"/>
        <end position="160"/>
    </location>
</feature>
<accession>A0A9R0IY93</accession>
<dbReference type="Pfam" id="PF01535">
    <property type="entry name" value="PPR"/>
    <property type="match status" value="3"/>
</dbReference>
<evidence type="ECO:0000313" key="3">
    <source>
        <dbReference type="Proteomes" id="UP000813463"/>
    </source>
</evidence>
<dbReference type="Proteomes" id="UP000813463">
    <property type="component" value="Chromosome 6"/>
</dbReference>
<dbReference type="GO" id="GO:0009451">
    <property type="term" value="P:RNA modification"/>
    <property type="evidence" value="ECO:0007669"/>
    <property type="project" value="InterPro"/>
</dbReference>
<dbReference type="GO" id="GO:0099402">
    <property type="term" value="P:plant organ development"/>
    <property type="evidence" value="ECO:0007669"/>
    <property type="project" value="UniProtKB-ARBA"/>
</dbReference>
<dbReference type="PANTHER" id="PTHR47926">
    <property type="entry name" value="PENTATRICOPEPTIDE REPEAT-CONTAINING PROTEIN"/>
    <property type="match status" value="1"/>
</dbReference>
<dbReference type="AlphaFoldDB" id="A0A9R0IY93"/>
<name>A0A9R0IY93_SPIOL</name>
<dbReference type="InterPro" id="IPR011990">
    <property type="entry name" value="TPR-like_helical_dom_sf"/>
</dbReference>
<dbReference type="InterPro" id="IPR046960">
    <property type="entry name" value="PPR_At4g14850-like_plant"/>
</dbReference>
<dbReference type="NCBIfam" id="TIGR00756">
    <property type="entry name" value="PPR"/>
    <property type="match status" value="4"/>
</dbReference>
<dbReference type="Pfam" id="PF12854">
    <property type="entry name" value="PPR_1"/>
    <property type="match status" value="1"/>
</dbReference>
<organism evidence="3 4">
    <name type="scientific">Spinacia oleracea</name>
    <name type="common">Spinach</name>
    <dbReference type="NCBI Taxonomy" id="3562"/>
    <lineage>
        <taxon>Eukaryota</taxon>
        <taxon>Viridiplantae</taxon>
        <taxon>Streptophyta</taxon>
        <taxon>Embryophyta</taxon>
        <taxon>Tracheophyta</taxon>
        <taxon>Spermatophyta</taxon>
        <taxon>Magnoliopsida</taxon>
        <taxon>eudicotyledons</taxon>
        <taxon>Gunneridae</taxon>
        <taxon>Pentapetalae</taxon>
        <taxon>Caryophyllales</taxon>
        <taxon>Chenopodiaceae</taxon>
        <taxon>Chenopodioideae</taxon>
        <taxon>Anserineae</taxon>
        <taxon>Spinacia</taxon>
    </lineage>
</organism>
<protein>
    <submittedName>
        <fullName evidence="4">Pentatricopeptide repeat-containing protein At5g47460</fullName>
    </submittedName>
</protein>
<reference evidence="4" key="2">
    <citation type="submission" date="2025-08" db="UniProtKB">
        <authorList>
            <consortium name="RefSeq"/>
        </authorList>
    </citation>
    <scope>IDENTIFICATION</scope>
    <source>
        <tissue evidence="4">Leaf</tissue>
    </source>
</reference>
<feature type="repeat" description="PPR" evidence="2">
    <location>
        <begin position="390"/>
        <end position="425"/>
    </location>
</feature>
<evidence type="ECO:0000256" key="2">
    <source>
        <dbReference type="PROSITE-ProRule" id="PRU00708"/>
    </source>
</evidence>
<sequence length="569" mass="63610">MQRTLFRALENHFQNYNLFLLSPSSTSKTPISFTRRNHTHDTGVEFSGVRETIRWETNPDGFTLVQMIRNCINHRYVSHGKQLHCYALQSGFASNVYVNTALVSFYAKVVSLDDAHKLFDEMSQPNVVSWNSIISGYVHSGNLYKALSLFLELNQSDLLPDAYSFTSALAACGQLSLLLLGMSIHSRIILYGLESSVVVANCLIDMYGKCSSDDGAIHVFNELKYKDVISWNTVIAACARNRRLELASDYFYQMPYPDTVTYNEMINGISQFGDIDEAIKILKSMPNPNSSSWNAIISGYVVKNRAWEALNFFTQMKARSVVMDEFTYSSILSGIACISALRWGTLLHCCVIKQGLVTSMMIGSALVDMYSKCGQVKDAEMLFQFMPRKNIVTWNALISGLANNGESHKVVQYFEELKDAKGLKPDDITFVNVLAACSQCQMPLERAYEYLISMNDDYGIKPKPNHLASIIRLMGHHGQLCKAESMIYELGFGSCPSVWRALLGACGACGDLDVAKVAAAKLRRLEDNEVGYVILSNINKDRGNWVDATAVWDLMRDEGVVKEAGFSRI</sequence>
<dbReference type="GO" id="GO:0003723">
    <property type="term" value="F:RNA binding"/>
    <property type="evidence" value="ECO:0007669"/>
    <property type="project" value="InterPro"/>
</dbReference>